<dbReference type="Proteomes" id="UP001597362">
    <property type="component" value="Unassembled WGS sequence"/>
</dbReference>
<accession>A0ABW4YMX1</accession>
<feature type="compositionally biased region" description="Polar residues" evidence="1">
    <location>
        <begin position="240"/>
        <end position="263"/>
    </location>
</feature>
<dbReference type="EMBL" id="JBHUHO010000032">
    <property type="protein sequence ID" value="MFD2116848.1"/>
    <property type="molecule type" value="Genomic_DNA"/>
</dbReference>
<feature type="region of interest" description="Disordered" evidence="1">
    <location>
        <begin position="240"/>
        <end position="266"/>
    </location>
</feature>
<comment type="caution">
    <text evidence="2">The sequence shown here is derived from an EMBL/GenBank/DDBJ whole genome shotgun (WGS) entry which is preliminary data.</text>
</comment>
<evidence type="ECO:0000256" key="1">
    <source>
        <dbReference type="SAM" id="MobiDB-lite"/>
    </source>
</evidence>
<proteinExistence type="predicted"/>
<organism evidence="2 3">
    <name type="scientific">Paenibacillus yanchengensis</name>
    <dbReference type="NCBI Taxonomy" id="2035833"/>
    <lineage>
        <taxon>Bacteria</taxon>
        <taxon>Bacillati</taxon>
        <taxon>Bacillota</taxon>
        <taxon>Bacilli</taxon>
        <taxon>Bacillales</taxon>
        <taxon>Paenibacillaceae</taxon>
        <taxon>Paenibacillus</taxon>
    </lineage>
</organism>
<evidence type="ECO:0000313" key="2">
    <source>
        <dbReference type="EMBL" id="MFD2116848.1"/>
    </source>
</evidence>
<sequence length="601" mass="65540">MNIGQLMRSLLGERTVGDSRTLELKVGQVVRGVVTEVLSDSEAIIQIQGVHVRAKLETMMQVGQSALLHVEPQSSGNVIVFKQVDALALGLMETSLREMVQQLGLPDEQWALVIAKDLRLNGLSVQRATIQFFEQAMALLPQGANNKQWLQAATLLLKRGMPPTSTSIAAIQQVLFDKAPHELLQQFSQLLRSEQSVMGNNLFQTSSSSYLPIAQKLIALMETLPPTIDTMDRYRIQSDNATTASNSPQPIMSDLKSTPSATSAEDKHPLAQLMKQWGLDYERSLAKSVAVHSSPSVADQEQPTGQLLGNDRVNNVAVSQGSVDHTTTTANAAKVVQQTEQHVQTTTSSQAKLQPESLPLRSDIQMVGTEKMEAPKANHSEVVLPAGSKVAETIVHSNTTFEPAASPIVNREDISPPETLKSLLLQLLAASDTPPAVKELANQLLLQVTGQQLLLSAERNQTLFSHVTMMIPLQDEAGGKSATIHVQTRRNKSGQLDAENCRLVFHLTMNALGETMVDVNVANRLVSVKVANNHPIMATFIQSTNRTVLSDHLATLGYQLSGLMMAPLPDKSVEKKEEFEKNNSSIQSFSPTRYKGVDLKV</sequence>
<evidence type="ECO:0008006" key="4">
    <source>
        <dbReference type="Google" id="ProtNLM"/>
    </source>
</evidence>
<keyword evidence="3" id="KW-1185">Reference proteome</keyword>
<evidence type="ECO:0000313" key="3">
    <source>
        <dbReference type="Proteomes" id="UP001597362"/>
    </source>
</evidence>
<dbReference type="RefSeq" id="WP_377773434.1">
    <property type="nucleotide sequence ID" value="NZ_JBHUHO010000032.1"/>
</dbReference>
<reference evidence="3" key="1">
    <citation type="journal article" date="2019" name="Int. J. Syst. Evol. Microbiol.">
        <title>The Global Catalogue of Microorganisms (GCM) 10K type strain sequencing project: providing services to taxonomists for standard genome sequencing and annotation.</title>
        <authorList>
            <consortium name="The Broad Institute Genomics Platform"/>
            <consortium name="The Broad Institute Genome Sequencing Center for Infectious Disease"/>
            <person name="Wu L."/>
            <person name="Ma J."/>
        </authorList>
    </citation>
    <scope>NUCLEOTIDE SEQUENCE [LARGE SCALE GENOMIC DNA]</scope>
    <source>
        <strain evidence="3">GH52</strain>
    </source>
</reference>
<protein>
    <recommendedName>
        <fullName evidence="4">Flagellar hook-length control protein FliK</fullName>
    </recommendedName>
</protein>
<name>A0ABW4YMX1_9BACL</name>
<gene>
    <name evidence="2" type="ORF">ACFSJH_14060</name>
</gene>